<dbReference type="Gene3D" id="6.10.140.1730">
    <property type="match status" value="1"/>
</dbReference>
<dbReference type="HOGENOM" id="CLU_169255_2_0_1"/>
<reference evidence="7" key="1">
    <citation type="journal article" date="2013" name="Ind. Biotechnol.">
        <title>Comparative genomics analysis of Trichoderma reesei strains.</title>
        <authorList>
            <person name="Koike H."/>
            <person name="Aerts A."/>
            <person name="LaButti K."/>
            <person name="Grigoriev I.V."/>
            <person name="Baker S.E."/>
        </authorList>
    </citation>
    <scope>NUCLEOTIDE SEQUENCE [LARGE SCALE GENOMIC DNA]</scope>
    <source>
        <strain evidence="7">ATCC 56765 / BCRC 32924 / NRRL 11460 / Rut C-30</strain>
    </source>
</reference>
<sequence length="63" mass="7091">MAKSKNSSQHNQSRKAHRNGIKKPKTSRYPSLKGTDPKFRRNHRHALHGTMKALKAAKEGKSA</sequence>
<dbReference type="GO" id="GO:0003735">
    <property type="term" value="F:structural constituent of ribosome"/>
    <property type="evidence" value="ECO:0007669"/>
    <property type="project" value="UniProtKB-UniRule"/>
</dbReference>
<dbReference type="PANTHER" id="PTHR12884">
    <property type="entry name" value="60S RIBOSOMAL PROTEIN L29"/>
    <property type="match status" value="1"/>
</dbReference>
<dbReference type="Pfam" id="PF01779">
    <property type="entry name" value="Ribosomal_L29e"/>
    <property type="match status" value="1"/>
</dbReference>
<proteinExistence type="inferred from homology"/>
<evidence type="ECO:0000256" key="2">
    <source>
        <dbReference type="ARBA" id="ARBA00022980"/>
    </source>
</evidence>
<dbReference type="PANTHER" id="PTHR12884:SF0">
    <property type="entry name" value="60S RIBOSOMAL PROTEIN L29"/>
    <property type="match status" value="1"/>
</dbReference>
<dbReference type="AlphaFoldDB" id="A0A024RUZ2"/>
<accession>A0A024RUZ2</accession>
<evidence type="ECO:0000256" key="5">
    <source>
        <dbReference type="SAM" id="MobiDB-lite"/>
    </source>
</evidence>
<feature type="compositionally biased region" description="Basic residues" evidence="5">
    <location>
        <begin position="12"/>
        <end position="26"/>
    </location>
</feature>
<evidence type="ECO:0000256" key="3">
    <source>
        <dbReference type="ARBA" id="ARBA00023274"/>
    </source>
</evidence>
<dbReference type="KEGG" id="trr:M419DRAFT_26979"/>
<dbReference type="InterPro" id="IPR002673">
    <property type="entry name" value="Ribosomal_eL29"/>
</dbReference>
<evidence type="ECO:0000313" key="7">
    <source>
        <dbReference type="Proteomes" id="UP000024376"/>
    </source>
</evidence>
<dbReference type="OrthoDB" id="996720at2759"/>
<name>A0A024RUZ2_HYPJR</name>
<protein>
    <recommendedName>
        <fullName evidence="4">60S ribosomal protein L29</fullName>
    </recommendedName>
</protein>
<feature type="compositionally biased region" description="Polar residues" evidence="5">
    <location>
        <begin position="1"/>
        <end position="11"/>
    </location>
</feature>
<keyword evidence="2 4" id="KW-0689">Ribosomal protein</keyword>
<gene>
    <name evidence="6" type="ORF">M419DRAFT_26979</name>
</gene>
<evidence type="ECO:0000313" key="6">
    <source>
        <dbReference type="EMBL" id="ETR96974.1"/>
    </source>
</evidence>
<feature type="region of interest" description="Disordered" evidence="5">
    <location>
        <begin position="1"/>
        <end position="47"/>
    </location>
</feature>
<dbReference type="Proteomes" id="UP000024376">
    <property type="component" value="Unassembled WGS sequence"/>
</dbReference>
<evidence type="ECO:0000256" key="4">
    <source>
        <dbReference type="RuleBase" id="RU364026"/>
    </source>
</evidence>
<dbReference type="GO" id="GO:0022625">
    <property type="term" value="C:cytosolic large ribosomal subunit"/>
    <property type="evidence" value="ECO:0007669"/>
    <property type="project" value="TreeGrafter"/>
</dbReference>
<evidence type="ECO:0000256" key="1">
    <source>
        <dbReference type="ARBA" id="ARBA00010247"/>
    </source>
</evidence>
<dbReference type="GO" id="GO:0002181">
    <property type="term" value="P:cytoplasmic translation"/>
    <property type="evidence" value="ECO:0007669"/>
    <property type="project" value="TreeGrafter"/>
</dbReference>
<dbReference type="EMBL" id="KI911180">
    <property type="protein sequence ID" value="ETR96974.1"/>
    <property type="molecule type" value="Genomic_DNA"/>
</dbReference>
<comment type="similarity">
    <text evidence="1 4">Belongs to the eukaryotic ribosomal protein eL29 family.</text>
</comment>
<organism evidence="6 7">
    <name type="scientific">Hypocrea jecorina (strain ATCC 56765 / BCRC 32924 / NRRL 11460 / Rut C-30)</name>
    <name type="common">Trichoderma reesei</name>
    <dbReference type="NCBI Taxonomy" id="1344414"/>
    <lineage>
        <taxon>Eukaryota</taxon>
        <taxon>Fungi</taxon>
        <taxon>Dikarya</taxon>
        <taxon>Ascomycota</taxon>
        <taxon>Pezizomycotina</taxon>
        <taxon>Sordariomycetes</taxon>
        <taxon>Hypocreomycetidae</taxon>
        <taxon>Hypocreales</taxon>
        <taxon>Hypocreaceae</taxon>
        <taxon>Trichoderma</taxon>
    </lineage>
</organism>
<keyword evidence="3 4" id="KW-0687">Ribonucleoprotein</keyword>